<dbReference type="EC" id="3.4.-.-" evidence="8"/>
<dbReference type="AlphaFoldDB" id="A0A7Z0GQY7"/>
<dbReference type="Proteomes" id="UP000535437">
    <property type="component" value="Unassembled WGS sequence"/>
</dbReference>
<evidence type="ECO:0000256" key="6">
    <source>
        <dbReference type="ARBA" id="ARBA00023125"/>
    </source>
</evidence>
<evidence type="ECO:0000256" key="3">
    <source>
        <dbReference type="ARBA" id="ARBA00022763"/>
    </source>
</evidence>
<dbReference type="InterPro" id="IPR036590">
    <property type="entry name" value="SRAP-like"/>
</dbReference>
<gene>
    <name evidence="9" type="ORF">HNR09_002909</name>
</gene>
<dbReference type="Pfam" id="PF02586">
    <property type="entry name" value="SRAP"/>
    <property type="match status" value="1"/>
</dbReference>
<keyword evidence="5" id="KW-0190">Covalent protein-DNA linkage</keyword>
<dbReference type="PANTHER" id="PTHR13604">
    <property type="entry name" value="DC12-RELATED"/>
    <property type="match status" value="1"/>
</dbReference>
<comment type="similarity">
    <text evidence="1 8">Belongs to the SOS response-associated peptidase family.</text>
</comment>
<keyword evidence="7" id="KW-0456">Lyase</keyword>
<keyword evidence="6" id="KW-0238">DNA-binding</keyword>
<organism evidence="9 10">
    <name type="scientific">Nesterenkonia xinjiangensis</name>
    <dbReference type="NCBI Taxonomy" id="225327"/>
    <lineage>
        <taxon>Bacteria</taxon>
        <taxon>Bacillati</taxon>
        <taxon>Actinomycetota</taxon>
        <taxon>Actinomycetes</taxon>
        <taxon>Micrococcales</taxon>
        <taxon>Micrococcaceae</taxon>
        <taxon>Nesterenkonia</taxon>
    </lineage>
</organism>
<evidence type="ECO:0000256" key="1">
    <source>
        <dbReference type="ARBA" id="ARBA00008136"/>
    </source>
</evidence>
<dbReference type="GO" id="GO:0003697">
    <property type="term" value="F:single-stranded DNA binding"/>
    <property type="evidence" value="ECO:0007669"/>
    <property type="project" value="InterPro"/>
</dbReference>
<dbReference type="GO" id="GO:0008233">
    <property type="term" value="F:peptidase activity"/>
    <property type="evidence" value="ECO:0007669"/>
    <property type="project" value="UniProtKB-KW"/>
</dbReference>
<keyword evidence="3" id="KW-0227">DNA damage</keyword>
<evidence type="ECO:0000256" key="4">
    <source>
        <dbReference type="ARBA" id="ARBA00022801"/>
    </source>
</evidence>
<keyword evidence="2 8" id="KW-0645">Protease</keyword>
<dbReference type="PANTHER" id="PTHR13604:SF0">
    <property type="entry name" value="ABASIC SITE PROCESSING PROTEIN HMCES"/>
    <property type="match status" value="1"/>
</dbReference>
<dbReference type="GO" id="GO:0106300">
    <property type="term" value="P:protein-DNA covalent cross-linking repair"/>
    <property type="evidence" value="ECO:0007669"/>
    <property type="project" value="InterPro"/>
</dbReference>
<dbReference type="InterPro" id="IPR003738">
    <property type="entry name" value="SRAP"/>
</dbReference>
<evidence type="ECO:0000313" key="10">
    <source>
        <dbReference type="Proteomes" id="UP000535437"/>
    </source>
</evidence>
<evidence type="ECO:0000256" key="2">
    <source>
        <dbReference type="ARBA" id="ARBA00022670"/>
    </source>
</evidence>
<evidence type="ECO:0000256" key="7">
    <source>
        <dbReference type="ARBA" id="ARBA00023239"/>
    </source>
</evidence>
<dbReference type="GO" id="GO:0016829">
    <property type="term" value="F:lyase activity"/>
    <property type="evidence" value="ECO:0007669"/>
    <property type="project" value="UniProtKB-KW"/>
</dbReference>
<name>A0A7Z0GQY7_9MICC</name>
<dbReference type="GO" id="GO:0006508">
    <property type="term" value="P:proteolysis"/>
    <property type="evidence" value="ECO:0007669"/>
    <property type="project" value="UniProtKB-KW"/>
</dbReference>
<proteinExistence type="inferred from homology"/>
<evidence type="ECO:0000256" key="8">
    <source>
        <dbReference type="RuleBase" id="RU364100"/>
    </source>
</evidence>
<dbReference type="EMBL" id="JACCFY010000001">
    <property type="protein sequence ID" value="NYJ79498.1"/>
    <property type="molecule type" value="Genomic_DNA"/>
</dbReference>
<keyword evidence="4 8" id="KW-0378">Hydrolase</keyword>
<sequence>MCGRYVMALRAGDLIDALEACGIDDVALAGPATGVDASPAGPEQSWRVSWNVAPTSTVPILVERYEEGADEAGTHAGRQREIHPARWGLLPRWAETAAFSSKTFNARSETVVSKPSFRSAVRRRRCVVPVQGYYEWKVSQEPQTGKTVRVPHLVRDRERPLILFAGLYEWWKDPEREAQGRDAWVLSTTILTGPSPDVGEDGAGPAHGDRPVLTELAQLHDRLPLAMSADEAADWIAPGERSREDTEADVERLRLGAVEVARGWTLHEVDRAVGNVRNDSPELIRPPDVMF</sequence>
<dbReference type="SUPFAM" id="SSF143081">
    <property type="entry name" value="BB1717-like"/>
    <property type="match status" value="1"/>
</dbReference>
<protein>
    <recommendedName>
        <fullName evidence="8">Abasic site processing protein</fullName>
        <ecNumber evidence="8">3.4.-.-</ecNumber>
    </recommendedName>
</protein>
<reference evidence="9 10" key="1">
    <citation type="submission" date="2020-07" db="EMBL/GenBank/DDBJ databases">
        <title>Sequencing the genomes of 1000 actinobacteria strains.</title>
        <authorList>
            <person name="Klenk H.-P."/>
        </authorList>
    </citation>
    <scope>NUCLEOTIDE SEQUENCE [LARGE SCALE GENOMIC DNA]</scope>
    <source>
        <strain evidence="9 10">DSM 15475</strain>
    </source>
</reference>
<dbReference type="RefSeq" id="WP_179542710.1">
    <property type="nucleotide sequence ID" value="NZ_BAAALL010000001.1"/>
</dbReference>
<evidence type="ECO:0000313" key="9">
    <source>
        <dbReference type="EMBL" id="NYJ79498.1"/>
    </source>
</evidence>
<evidence type="ECO:0000256" key="5">
    <source>
        <dbReference type="ARBA" id="ARBA00023124"/>
    </source>
</evidence>
<dbReference type="Gene3D" id="3.90.1680.10">
    <property type="entry name" value="SOS response associated peptidase-like"/>
    <property type="match status" value="1"/>
</dbReference>
<comment type="caution">
    <text evidence="9">The sequence shown here is derived from an EMBL/GenBank/DDBJ whole genome shotgun (WGS) entry which is preliminary data.</text>
</comment>
<keyword evidence="10" id="KW-1185">Reference proteome</keyword>
<accession>A0A7Z0GQY7</accession>